<evidence type="ECO:0000313" key="3">
    <source>
        <dbReference type="Proteomes" id="UP000069654"/>
    </source>
</evidence>
<sequence length="430" mass="44551">MEATGVNYQNADAASTVGGGGPVGLGGEPGMTTAADISAGPNSMVVPPPPRFAMIRPFLNMAWPSGNPAMLRLTVAQWRNFAHGFAVFEPQLAPVLAVVSAQNTPETPAIVSGLDELARGISALTDASVEVAREVEDFAATVQGTQDAIRRLVGRVSISGLFHTVKGILTGDGKDILREVARDVRTVLDNFQRQVKGVIGLLEELATLIGDAATAFQKWLRPNLVAVFGEQVGGAMADRIELRTDLGVGVVTGLIGTVTGVVALADADTWRGLANLALTVGPDPTKMPEILAEMGKTIVAWDKWSGENPGRAAGEAIFNVGSFFTPVGVLGGTTRATTSLGRAASAFGRGVDARTPGIPGTGIPGRGVEPAPSPAGRPPAQRADAGHGGERAPVEPPAHETVLDHIENTAGNLNNLGVRNREDTEEQPSN</sequence>
<evidence type="ECO:0000256" key="1">
    <source>
        <dbReference type="SAM" id="MobiDB-lite"/>
    </source>
</evidence>
<name>A0A124E8D1_MYCTH</name>
<proteinExistence type="predicted"/>
<gene>
    <name evidence="2" type="ORF">RMCT_2306</name>
</gene>
<feature type="compositionally biased region" description="Basic and acidic residues" evidence="1">
    <location>
        <begin position="384"/>
        <end position="407"/>
    </location>
</feature>
<reference evidence="2 3" key="1">
    <citation type="journal article" date="2016" name="Genome Announc.">
        <title>Draft Genome Sequences of Five Rapidly Growing Mycobacterium Species, M. thermoresistibile, M. fortuitum subsp. acetamidolyticum, M. canariasense, M. brisbanense, and M. novocastrense.</title>
        <authorList>
            <person name="Katahira K."/>
            <person name="Ogura Y."/>
            <person name="Gotoh Y."/>
            <person name="Hayashi T."/>
        </authorList>
    </citation>
    <scope>NUCLEOTIDE SEQUENCE [LARGE SCALE GENOMIC DNA]</scope>
    <source>
        <strain evidence="2 3">JCM6362</strain>
    </source>
</reference>
<protein>
    <submittedName>
        <fullName evidence="2">Uncharacterized protein</fullName>
    </submittedName>
</protein>
<feature type="region of interest" description="Disordered" evidence="1">
    <location>
        <begin position="351"/>
        <end position="430"/>
    </location>
</feature>
<dbReference type="Proteomes" id="UP000069654">
    <property type="component" value="Unassembled WGS sequence"/>
</dbReference>
<dbReference type="STRING" id="1797.RMCT_2306"/>
<evidence type="ECO:0000313" key="2">
    <source>
        <dbReference type="EMBL" id="GAT15336.1"/>
    </source>
</evidence>
<accession>A0A124E8D1</accession>
<dbReference type="EMBL" id="BCTB01000017">
    <property type="protein sequence ID" value="GAT15336.1"/>
    <property type="molecule type" value="Genomic_DNA"/>
</dbReference>
<reference evidence="3" key="2">
    <citation type="submission" date="2016-02" db="EMBL/GenBank/DDBJ databases">
        <title>Draft genome sequence of five rapidly growing Mycobacterium species.</title>
        <authorList>
            <person name="Katahira K."/>
            <person name="Gotou Y."/>
            <person name="Iida K."/>
            <person name="Ogura Y."/>
            <person name="Hayashi T."/>
        </authorList>
    </citation>
    <scope>NUCLEOTIDE SEQUENCE [LARGE SCALE GENOMIC DNA]</scope>
    <source>
        <strain evidence="3">JCM6362</strain>
    </source>
</reference>
<dbReference type="AlphaFoldDB" id="A0A124E8D1"/>
<comment type="caution">
    <text evidence="2">The sequence shown here is derived from an EMBL/GenBank/DDBJ whole genome shotgun (WGS) entry which is preliminary data.</text>
</comment>
<organism evidence="2 3">
    <name type="scientific">Mycolicibacterium thermoresistibile</name>
    <name type="common">Mycobacterium thermoresistibile</name>
    <dbReference type="NCBI Taxonomy" id="1797"/>
    <lineage>
        <taxon>Bacteria</taxon>
        <taxon>Bacillati</taxon>
        <taxon>Actinomycetota</taxon>
        <taxon>Actinomycetes</taxon>
        <taxon>Mycobacteriales</taxon>
        <taxon>Mycobacteriaceae</taxon>
        <taxon>Mycolicibacterium</taxon>
    </lineage>
</organism>